<name>A0ABM0SE97_GALVR</name>
<protein>
    <submittedName>
        <fullName evidence="2">Heat shock transcription factor, Y-linked-like</fullName>
    </submittedName>
</protein>
<dbReference type="RefSeq" id="XP_008591188.1">
    <property type="nucleotide sequence ID" value="XM_008592966.1"/>
</dbReference>
<evidence type="ECO:0000313" key="2">
    <source>
        <dbReference type="RefSeq" id="XP_008591188.1"/>
    </source>
</evidence>
<organism evidence="1 2">
    <name type="scientific">Galeopterus variegatus</name>
    <name type="common">Malayan flying lemur</name>
    <name type="synonym">Cynocephalus variegatus</name>
    <dbReference type="NCBI Taxonomy" id="482537"/>
    <lineage>
        <taxon>Eukaryota</taxon>
        <taxon>Metazoa</taxon>
        <taxon>Chordata</taxon>
        <taxon>Craniata</taxon>
        <taxon>Vertebrata</taxon>
        <taxon>Euteleostomi</taxon>
        <taxon>Mammalia</taxon>
        <taxon>Eutheria</taxon>
        <taxon>Euarchontoglires</taxon>
        <taxon>Dermoptera</taxon>
        <taxon>Cynocephalidae</taxon>
        <taxon>Galeopterus</taxon>
    </lineage>
</organism>
<proteinExistence type="predicted"/>
<keyword evidence="1" id="KW-1185">Reference proteome</keyword>
<dbReference type="Proteomes" id="UP000694923">
    <property type="component" value="Unplaced"/>
</dbReference>
<evidence type="ECO:0000313" key="1">
    <source>
        <dbReference type="Proteomes" id="UP000694923"/>
    </source>
</evidence>
<sequence>MQSMLCDHDGTKLEKAITKRRRRRIRRPLQPGRLRRRRENTKPAARCELFSDDSKMLQCYRNPNFKRGFPQLLVRMKRRIRVKNASPVSAPLVQDFNKKDFRAEGNVDNSIAGLVAKTSGESLLSNSTNLNMPLTRKPSTSRRVANTTDSINSIAKRTITDQHASLNQLTTFHMSSESSYTQANGHIVNYVTSTTSASPFHIISPLQNSYFQLMVELSTFPTRCPDVSANGAPFSNLLPACNP</sequence>
<reference evidence="2" key="1">
    <citation type="submission" date="2025-08" db="UniProtKB">
        <authorList>
            <consortium name="RefSeq"/>
        </authorList>
    </citation>
    <scope>IDENTIFICATION</scope>
</reference>
<gene>
    <name evidence="2" type="primary">LOC103608545</name>
</gene>
<dbReference type="GeneID" id="103608545"/>
<accession>A0ABM0SE97</accession>